<comment type="caution">
    <text evidence="1">The sequence shown here is derived from an EMBL/GenBank/DDBJ whole genome shotgun (WGS) entry which is preliminary data.</text>
</comment>
<dbReference type="Pfam" id="PF07366">
    <property type="entry name" value="SnoaL"/>
    <property type="match status" value="1"/>
</dbReference>
<proteinExistence type="predicted"/>
<dbReference type="InterPro" id="IPR009959">
    <property type="entry name" value="Cyclase_SnoaL-like"/>
</dbReference>
<dbReference type="SUPFAM" id="SSF54427">
    <property type="entry name" value="NTF2-like"/>
    <property type="match status" value="1"/>
</dbReference>
<sequence length="140" mass="14850">MSADAIAKSIEALNSHDAKAFAATYAEDAVVHDPLYPQPLKGRDAVEQDMVELLRAFPDVSVTVGPLFQDSGTFAAEYTLRGTHQGPLASPGGEIPATGKSFINNAAVFSTFNADGEVTEERRYYDVAGIMAQLGVTPDS</sequence>
<reference evidence="1" key="1">
    <citation type="submission" date="2021-03" db="EMBL/GenBank/DDBJ databases">
        <title>A new species, PO-11, isolated from a karst cave deposit.</title>
        <authorList>
            <person name="Zhaoxiaoyong W."/>
        </authorList>
    </citation>
    <scope>NUCLEOTIDE SEQUENCE</scope>
    <source>
        <strain evidence="1">PO-11</strain>
    </source>
</reference>
<dbReference type="PANTHER" id="PTHR38436">
    <property type="entry name" value="POLYKETIDE CYCLASE SNOAL-LIKE DOMAIN"/>
    <property type="match status" value="1"/>
</dbReference>
<evidence type="ECO:0000313" key="1">
    <source>
        <dbReference type="EMBL" id="MBO1269615.1"/>
    </source>
</evidence>
<name>A0A939HLN1_9MICC</name>
<dbReference type="GO" id="GO:0030638">
    <property type="term" value="P:polyketide metabolic process"/>
    <property type="evidence" value="ECO:0007669"/>
    <property type="project" value="InterPro"/>
</dbReference>
<dbReference type="RefSeq" id="WP_207617472.1">
    <property type="nucleotide sequence ID" value="NZ_JAFNLL010000051.1"/>
</dbReference>
<evidence type="ECO:0000313" key="2">
    <source>
        <dbReference type="Proteomes" id="UP000664164"/>
    </source>
</evidence>
<dbReference type="Proteomes" id="UP000664164">
    <property type="component" value="Unassembled WGS sequence"/>
</dbReference>
<dbReference type="EMBL" id="JAFNLL010000051">
    <property type="protein sequence ID" value="MBO1269615.1"/>
    <property type="molecule type" value="Genomic_DNA"/>
</dbReference>
<accession>A0A939HLN1</accession>
<dbReference type="AlphaFoldDB" id="A0A939HLN1"/>
<protein>
    <submittedName>
        <fullName evidence="1">Ester cyclase</fullName>
    </submittedName>
</protein>
<organism evidence="1 2">
    <name type="scientific">Arthrobacter cavernae</name>
    <dbReference type="NCBI Taxonomy" id="2817681"/>
    <lineage>
        <taxon>Bacteria</taxon>
        <taxon>Bacillati</taxon>
        <taxon>Actinomycetota</taxon>
        <taxon>Actinomycetes</taxon>
        <taxon>Micrococcales</taxon>
        <taxon>Micrococcaceae</taxon>
        <taxon>Arthrobacter</taxon>
    </lineage>
</organism>
<dbReference type="Gene3D" id="3.10.450.50">
    <property type="match status" value="1"/>
</dbReference>
<dbReference type="InterPro" id="IPR032710">
    <property type="entry name" value="NTF2-like_dom_sf"/>
</dbReference>
<gene>
    <name evidence="1" type="ORF">J1902_16865</name>
</gene>
<keyword evidence="2" id="KW-1185">Reference proteome</keyword>
<dbReference type="PANTHER" id="PTHR38436:SF1">
    <property type="entry name" value="ESTER CYCLASE"/>
    <property type="match status" value="1"/>
</dbReference>